<dbReference type="GO" id="GO:0008168">
    <property type="term" value="F:methyltransferase activity"/>
    <property type="evidence" value="ECO:0007669"/>
    <property type="project" value="UniProtKB-UniRule"/>
</dbReference>
<dbReference type="Pfam" id="PF04072">
    <property type="entry name" value="LCM"/>
    <property type="match status" value="1"/>
</dbReference>
<evidence type="ECO:0000313" key="7">
    <source>
        <dbReference type="EMBL" id="OXM47373.1"/>
    </source>
</evidence>
<proteinExistence type="inferred from homology"/>
<evidence type="ECO:0000256" key="2">
    <source>
        <dbReference type="ARBA" id="ARBA00008138"/>
    </source>
</evidence>
<dbReference type="OrthoDB" id="9806164at2"/>
<dbReference type="InterPro" id="IPR011610">
    <property type="entry name" value="SAM_mthyl_Trfase_ML2640-like"/>
</dbReference>
<dbReference type="SUPFAM" id="SSF53335">
    <property type="entry name" value="S-adenosyl-L-methionine-dependent methyltransferases"/>
    <property type="match status" value="1"/>
</dbReference>
<evidence type="ECO:0000256" key="4">
    <source>
        <dbReference type="ARBA" id="ARBA00022679"/>
    </source>
</evidence>
<comment type="caution">
    <text evidence="7">The sequence shown here is derived from an EMBL/GenBank/DDBJ whole genome shotgun (WGS) entry which is preliminary data.</text>
</comment>
<dbReference type="Gene3D" id="3.40.50.150">
    <property type="entry name" value="Vaccinia Virus protein VP39"/>
    <property type="match status" value="1"/>
</dbReference>
<dbReference type="NCBIfam" id="TIGR00027">
    <property type="entry name" value="mthyl_TIGR00027"/>
    <property type="match status" value="1"/>
</dbReference>
<dbReference type="PANTHER" id="PTHR43619:SF2">
    <property type="entry name" value="S-ADENOSYL-L-METHIONINE-DEPENDENT METHYLTRANSFERASES SUPERFAMILY PROTEIN"/>
    <property type="match status" value="1"/>
</dbReference>
<evidence type="ECO:0000256" key="5">
    <source>
        <dbReference type="ARBA" id="ARBA00022691"/>
    </source>
</evidence>
<sequence length="281" mass="30607">MVNTRGTDSRGVSATALTAAAARWAESHRKDRMLDDPLAGDFLAAAGWKTSERGPLAGVLGDMFAVRTRFLDKRLLRFVRHGGRQVVVLGAGLDTRAFRLDWPTGVTVFELDRPTLLRFKEATLAKGGRVPGCRRVVMDADLAEDWVPALVDAGLDPGEPVAWLVEGVLLYLSGEQGDRLIGALSELGGHGTVLLVEHMNRITQIEQPGCEVADQVASLGEPWLSHLDDPAGWLSRFGWESEVRDIRELAVSYGRPVPPIVDDEDLRGRMIWCVAAAHQGG</sequence>
<organism evidence="7 8">
    <name type="scientific">Amycolatopsis alba DSM 44262</name>
    <dbReference type="NCBI Taxonomy" id="1125972"/>
    <lineage>
        <taxon>Bacteria</taxon>
        <taxon>Bacillati</taxon>
        <taxon>Actinomycetota</taxon>
        <taxon>Actinomycetes</taxon>
        <taxon>Pseudonocardiales</taxon>
        <taxon>Pseudonocardiaceae</taxon>
        <taxon>Amycolatopsis</taxon>
    </lineage>
</organism>
<gene>
    <name evidence="7" type="ORF">CFP75_24345</name>
</gene>
<dbReference type="RefSeq" id="WP_039794658.1">
    <property type="nucleotide sequence ID" value="NZ_KB913032.1"/>
</dbReference>
<dbReference type="Proteomes" id="UP000215563">
    <property type="component" value="Unassembled WGS sequence"/>
</dbReference>
<dbReference type="EMBL" id="NMQU01000076">
    <property type="protein sequence ID" value="OXM47373.1"/>
    <property type="molecule type" value="Genomic_DNA"/>
</dbReference>
<dbReference type="GO" id="GO:0032259">
    <property type="term" value="P:methylation"/>
    <property type="evidence" value="ECO:0007669"/>
    <property type="project" value="UniProtKB-KW"/>
</dbReference>
<evidence type="ECO:0000256" key="6">
    <source>
        <dbReference type="RuleBase" id="RU362030"/>
    </source>
</evidence>
<dbReference type="AlphaFoldDB" id="A0A229RL49"/>
<protein>
    <recommendedName>
        <fullName evidence="6">S-adenosyl-L-methionine-dependent methyltransferase</fullName>
        <ecNumber evidence="6">2.1.1.-</ecNumber>
    </recommendedName>
</protein>
<keyword evidence="8" id="KW-1185">Reference proteome</keyword>
<dbReference type="InterPro" id="IPR029063">
    <property type="entry name" value="SAM-dependent_MTases_sf"/>
</dbReference>
<dbReference type="PANTHER" id="PTHR43619">
    <property type="entry name" value="S-ADENOSYL-L-METHIONINE-DEPENDENT METHYLTRANSFERASE YKTD-RELATED"/>
    <property type="match status" value="1"/>
</dbReference>
<reference evidence="7 8" key="1">
    <citation type="submission" date="2017-07" db="EMBL/GenBank/DDBJ databases">
        <title>Amycolatopsis alba DSM 44262 Genome sequencing and assembly.</title>
        <authorList>
            <person name="Kaur N."/>
            <person name="Mayilraj S."/>
        </authorList>
    </citation>
    <scope>NUCLEOTIDE SEQUENCE [LARGE SCALE GENOMIC DNA]</scope>
    <source>
        <strain evidence="7 8">DSM 44262</strain>
    </source>
</reference>
<evidence type="ECO:0000256" key="1">
    <source>
        <dbReference type="ARBA" id="ARBA00003907"/>
    </source>
</evidence>
<evidence type="ECO:0000313" key="8">
    <source>
        <dbReference type="Proteomes" id="UP000215563"/>
    </source>
</evidence>
<dbReference type="InterPro" id="IPR007213">
    <property type="entry name" value="Ppm1/Ppm2/Tcmp"/>
</dbReference>
<evidence type="ECO:0000256" key="3">
    <source>
        <dbReference type="ARBA" id="ARBA00022603"/>
    </source>
</evidence>
<dbReference type="EC" id="2.1.1.-" evidence="6"/>
<keyword evidence="3 6" id="KW-0489">Methyltransferase</keyword>
<accession>A0A229RL49</accession>
<name>A0A229RL49_AMYAL</name>
<comment type="function">
    <text evidence="1 6">Exhibits S-adenosyl-L-methionine-dependent methyltransferase activity.</text>
</comment>
<comment type="similarity">
    <text evidence="2 6">Belongs to the UPF0677 family.</text>
</comment>
<keyword evidence="5 6" id="KW-0949">S-adenosyl-L-methionine</keyword>
<keyword evidence="4 7" id="KW-0808">Transferase</keyword>